<evidence type="ECO:0000313" key="1">
    <source>
        <dbReference type="EMBL" id="KAJ7964623.1"/>
    </source>
</evidence>
<evidence type="ECO:0000313" key="2">
    <source>
        <dbReference type="Proteomes" id="UP001163823"/>
    </source>
</evidence>
<proteinExistence type="predicted"/>
<organism evidence="1 2">
    <name type="scientific">Quillaja saponaria</name>
    <name type="common">Soap bark tree</name>
    <dbReference type="NCBI Taxonomy" id="32244"/>
    <lineage>
        <taxon>Eukaryota</taxon>
        <taxon>Viridiplantae</taxon>
        <taxon>Streptophyta</taxon>
        <taxon>Embryophyta</taxon>
        <taxon>Tracheophyta</taxon>
        <taxon>Spermatophyta</taxon>
        <taxon>Magnoliopsida</taxon>
        <taxon>eudicotyledons</taxon>
        <taxon>Gunneridae</taxon>
        <taxon>Pentapetalae</taxon>
        <taxon>rosids</taxon>
        <taxon>fabids</taxon>
        <taxon>Fabales</taxon>
        <taxon>Quillajaceae</taxon>
        <taxon>Quillaja</taxon>
    </lineage>
</organism>
<dbReference type="Proteomes" id="UP001163823">
    <property type="component" value="Chromosome 6"/>
</dbReference>
<name>A0AAD7LUW9_QUISA</name>
<comment type="caution">
    <text evidence="1">The sequence shown here is derived from an EMBL/GenBank/DDBJ whole genome shotgun (WGS) entry which is preliminary data.</text>
</comment>
<protein>
    <submittedName>
        <fullName evidence="1">Uncharacterized protein</fullName>
    </submittedName>
</protein>
<dbReference type="AlphaFoldDB" id="A0AAD7LUW9"/>
<dbReference type="EMBL" id="JARAOO010000006">
    <property type="protein sequence ID" value="KAJ7964623.1"/>
    <property type="molecule type" value="Genomic_DNA"/>
</dbReference>
<keyword evidence="2" id="KW-1185">Reference proteome</keyword>
<gene>
    <name evidence="1" type="ORF">O6P43_014409</name>
</gene>
<sequence length="128" mass="14696">MALPSLLTCRQKMRTDLVERSLERTKTASPLILKKNKITTHVLPKRRRPPILSFFFPAIFDPFSTSTEDGFPSFHSSSPKRRCPPILSFFFPAIFDPFSTSTEDDFPSFHSSSLRALILFRLRLSFAL</sequence>
<dbReference type="KEGG" id="qsa:O6P43_014409"/>
<accession>A0AAD7LUW9</accession>
<reference evidence="1" key="1">
    <citation type="journal article" date="2023" name="Science">
        <title>Elucidation of the pathway for biosynthesis of saponin adjuvants from the soapbark tree.</title>
        <authorList>
            <person name="Reed J."/>
            <person name="Orme A."/>
            <person name="El-Demerdash A."/>
            <person name="Owen C."/>
            <person name="Martin L.B.B."/>
            <person name="Misra R.C."/>
            <person name="Kikuchi S."/>
            <person name="Rejzek M."/>
            <person name="Martin A.C."/>
            <person name="Harkess A."/>
            <person name="Leebens-Mack J."/>
            <person name="Louveau T."/>
            <person name="Stephenson M.J."/>
            <person name="Osbourn A."/>
        </authorList>
    </citation>
    <scope>NUCLEOTIDE SEQUENCE</scope>
    <source>
        <strain evidence="1">S10</strain>
    </source>
</reference>